<dbReference type="SUPFAM" id="SSF56801">
    <property type="entry name" value="Acetyl-CoA synthetase-like"/>
    <property type="match status" value="1"/>
</dbReference>
<dbReference type="InterPro" id="IPR042099">
    <property type="entry name" value="ANL_N_sf"/>
</dbReference>
<reference evidence="1 2" key="1">
    <citation type="submission" date="2018-01" db="EMBL/GenBank/DDBJ databases">
        <authorList>
            <person name="Gaut B.S."/>
            <person name="Morton B.R."/>
            <person name="Clegg M.T."/>
            <person name="Duvall M.R."/>
        </authorList>
    </citation>
    <scope>NUCLEOTIDE SEQUENCE [LARGE SCALE GENOMIC DNA]</scope>
    <source>
        <strain evidence="1">Cupriavidus taiwanensis LMG 19425</strain>
        <plasmid evidence="2">Plasmid ii</plasmid>
    </source>
</reference>
<dbReference type="EMBL" id="LT991977">
    <property type="protein sequence ID" value="SPK76182.1"/>
    <property type="molecule type" value="Genomic_DNA"/>
</dbReference>
<dbReference type="Proteomes" id="UP000255505">
    <property type="component" value="Plasmid II"/>
</dbReference>
<evidence type="ECO:0000313" key="2">
    <source>
        <dbReference type="Proteomes" id="UP000255505"/>
    </source>
</evidence>
<dbReference type="Gene3D" id="3.40.50.12780">
    <property type="entry name" value="N-terminal domain of ligase-like"/>
    <property type="match status" value="1"/>
</dbReference>
<gene>
    <name evidence="1" type="ORF">CT19425_MP70342</name>
</gene>
<protein>
    <submittedName>
        <fullName evidence="1">Uncharacterized protein</fullName>
    </submittedName>
</protein>
<proteinExistence type="predicted"/>
<geneLocation type="plasmid" evidence="1">
    <name>II</name>
</geneLocation>
<name>A0A375IRV2_9BURK</name>
<organism evidence="1 2">
    <name type="scientific">Cupriavidus taiwanensis</name>
    <dbReference type="NCBI Taxonomy" id="164546"/>
    <lineage>
        <taxon>Bacteria</taxon>
        <taxon>Pseudomonadati</taxon>
        <taxon>Pseudomonadota</taxon>
        <taxon>Betaproteobacteria</taxon>
        <taxon>Burkholderiales</taxon>
        <taxon>Burkholderiaceae</taxon>
        <taxon>Cupriavidus</taxon>
    </lineage>
</organism>
<accession>A0A375IRV2</accession>
<sequence length="37" mass="4024">MQDVAPGELGEIVHRSPQLLTQSWDKPEQTAEAFTGG</sequence>
<keyword evidence="1" id="KW-0614">Plasmid</keyword>
<dbReference type="AlphaFoldDB" id="A0A375IRV2"/>
<evidence type="ECO:0000313" key="1">
    <source>
        <dbReference type="EMBL" id="SPK76182.1"/>
    </source>
</evidence>